<gene>
    <name evidence="2" type="ORF">HaLaN_20862</name>
</gene>
<evidence type="ECO:0000256" key="1">
    <source>
        <dbReference type="SAM" id="MobiDB-lite"/>
    </source>
</evidence>
<sequence>AVVRADQPGGPGPGLWPPGRCQLPANAGPATTTRGCPCAPCGAPDLHAGALDPGPLASSGGRRRVARQLAADSTAIECGAHARDGATPRAAARSATYERACRGRDL</sequence>
<dbReference type="Proteomes" id="UP000485058">
    <property type="component" value="Unassembled WGS sequence"/>
</dbReference>
<keyword evidence="3" id="KW-1185">Reference proteome</keyword>
<reference evidence="2 3" key="1">
    <citation type="submission" date="2020-02" db="EMBL/GenBank/DDBJ databases">
        <title>Draft genome sequence of Haematococcus lacustris strain NIES-144.</title>
        <authorList>
            <person name="Morimoto D."/>
            <person name="Nakagawa S."/>
            <person name="Yoshida T."/>
            <person name="Sawayama S."/>
        </authorList>
    </citation>
    <scope>NUCLEOTIDE SEQUENCE [LARGE SCALE GENOMIC DNA]</scope>
    <source>
        <strain evidence="2 3">NIES-144</strain>
    </source>
</reference>
<dbReference type="AlphaFoldDB" id="A0A699ZM79"/>
<proteinExistence type="predicted"/>
<feature type="region of interest" description="Disordered" evidence="1">
    <location>
        <begin position="84"/>
        <end position="106"/>
    </location>
</feature>
<name>A0A699ZM79_HAELA</name>
<comment type="caution">
    <text evidence="2">The sequence shown here is derived from an EMBL/GenBank/DDBJ whole genome shotgun (WGS) entry which is preliminary data.</text>
</comment>
<evidence type="ECO:0000313" key="2">
    <source>
        <dbReference type="EMBL" id="GFH23271.1"/>
    </source>
</evidence>
<feature type="non-terminal residue" evidence="2">
    <location>
        <position position="1"/>
    </location>
</feature>
<feature type="non-terminal residue" evidence="2">
    <location>
        <position position="106"/>
    </location>
</feature>
<feature type="region of interest" description="Disordered" evidence="1">
    <location>
        <begin position="1"/>
        <end position="20"/>
    </location>
</feature>
<evidence type="ECO:0000313" key="3">
    <source>
        <dbReference type="Proteomes" id="UP000485058"/>
    </source>
</evidence>
<dbReference type="EMBL" id="BLLF01002233">
    <property type="protein sequence ID" value="GFH23271.1"/>
    <property type="molecule type" value="Genomic_DNA"/>
</dbReference>
<organism evidence="2 3">
    <name type="scientific">Haematococcus lacustris</name>
    <name type="common">Green alga</name>
    <name type="synonym">Haematococcus pluvialis</name>
    <dbReference type="NCBI Taxonomy" id="44745"/>
    <lineage>
        <taxon>Eukaryota</taxon>
        <taxon>Viridiplantae</taxon>
        <taxon>Chlorophyta</taxon>
        <taxon>core chlorophytes</taxon>
        <taxon>Chlorophyceae</taxon>
        <taxon>CS clade</taxon>
        <taxon>Chlamydomonadales</taxon>
        <taxon>Haematococcaceae</taxon>
        <taxon>Haematococcus</taxon>
    </lineage>
</organism>
<protein>
    <submittedName>
        <fullName evidence="2">Uncharacterized protein</fullName>
    </submittedName>
</protein>
<accession>A0A699ZM79</accession>